<evidence type="ECO:0000313" key="1">
    <source>
        <dbReference type="EMBL" id="POZ62086.1"/>
    </source>
</evidence>
<accession>A0A2S5DIU3</accession>
<dbReference type="Proteomes" id="UP000237082">
    <property type="component" value="Unassembled WGS sequence"/>
</dbReference>
<sequence length="27" mass="3033">TWTRETLDAEISALLGGYGDKFQINFS</sequence>
<dbReference type="AlphaFoldDB" id="A0A2S5DIU3"/>
<dbReference type="EMBL" id="PQWB01000036">
    <property type="protein sequence ID" value="POZ62086.1"/>
    <property type="molecule type" value="Genomic_DNA"/>
</dbReference>
<reference evidence="2" key="2">
    <citation type="submission" date="2018-02" db="EMBL/GenBank/DDBJ databases">
        <authorList>
            <person name="Cohen D.B."/>
            <person name="Kent A.D."/>
        </authorList>
    </citation>
    <scope>NUCLEOTIDE SEQUENCE [LARGE SCALE GENOMIC DNA]</scope>
    <source>
        <strain evidence="2">MWU14-2602</strain>
    </source>
</reference>
<name>A0A2S5DIU3_9NEIS</name>
<dbReference type="EMBL" id="PQWB01000017">
    <property type="protein sequence ID" value="POZ62957.1"/>
    <property type="molecule type" value="Genomic_DNA"/>
</dbReference>
<keyword evidence="3" id="KW-1185">Reference proteome</keyword>
<gene>
    <name evidence="2" type="ORF">C2I19_03870</name>
    <name evidence="1" type="ORF">C2I19_09640</name>
</gene>
<proteinExistence type="predicted"/>
<feature type="non-terminal residue" evidence="2">
    <location>
        <position position="1"/>
    </location>
</feature>
<protein>
    <submittedName>
        <fullName evidence="2">Transposase</fullName>
    </submittedName>
</protein>
<reference evidence="3" key="1">
    <citation type="submission" date="2018-02" db="EMBL/GenBank/DDBJ databases">
        <authorList>
            <person name="O'Hara-Hanley K."/>
            <person name="Soby S."/>
        </authorList>
    </citation>
    <scope>NUCLEOTIDE SEQUENCE [LARGE SCALE GENOMIC DNA]</scope>
    <source>
        <strain evidence="3">MWU14-2602</strain>
    </source>
</reference>
<evidence type="ECO:0000313" key="2">
    <source>
        <dbReference type="EMBL" id="POZ62957.1"/>
    </source>
</evidence>
<comment type="caution">
    <text evidence="2">The sequence shown here is derived from an EMBL/GenBank/DDBJ whole genome shotgun (WGS) entry which is preliminary data.</text>
</comment>
<organism evidence="2 3">
    <name type="scientific">Chromobacterium alticapitis</name>
    <dbReference type="NCBI Taxonomy" id="2073169"/>
    <lineage>
        <taxon>Bacteria</taxon>
        <taxon>Pseudomonadati</taxon>
        <taxon>Pseudomonadota</taxon>
        <taxon>Betaproteobacteria</taxon>
        <taxon>Neisseriales</taxon>
        <taxon>Chromobacteriaceae</taxon>
        <taxon>Chromobacterium</taxon>
    </lineage>
</organism>
<evidence type="ECO:0000313" key="3">
    <source>
        <dbReference type="Proteomes" id="UP000237082"/>
    </source>
</evidence>